<feature type="chain" id="PRO_5022824202" evidence="1">
    <location>
        <begin position="29"/>
        <end position="300"/>
    </location>
</feature>
<dbReference type="RefSeq" id="WP_122964620.1">
    <property type="nucleotide sequence ID" value="NZ_BJMH01000019.1"/>
</dbReference>
<dbReference type="Proteomes" id="UP000316882">
    <property type="component" value="Unassembled WGS sequence"/>
</dbReference>
<feature type="signal peptide" evidence="1">
    <location>
        <begin position="1"/>
        <end position="28"/>
    </location>
</feature>
<name>A0A4Y3PLB7_BREPA</name>
<proteinExistence type="predicted"/>
<dbReference type="AlphaFoldDB" id="A0A4Y3PLB7"/>
<evidence type="ECO:0000256" key="1">
    <source>
        <dbReference type="SAM" id="SignalP"/>
    </source>
</evidence>
<evidence type="ECO:0000313" key="2">
    <source>
        <dbReference type="EMBL" id="GEB34097.1"/>
    </source>
</evidence>
<gene>
    <name evidence="2" type="ORF">BPA01_36770</name>
</gene>
<accession>A0A4Y3PLB7</accession>
<dbReference type="EMBL" id="BJMH01000019">
    <property type="protein sequence ID" value="GEB34097.1"/>
    <property type="molecule type" value="Genomic_DNA"/>
</dbReference>
<organism evidence="2 3">
    <name type="scientific">Brevibacillus parabrevis</name>
    <dbReference type="NCBI Taxonomy" id="54914"/>
    <lineage>
        <taxon>Bacteria</taxon>
        <taxon>Bacillati</taxon>
        <taxon>Bacillota</taxon>
        <taxon>Bacilli</taxon>
        <taxon>Bacillales</taxon>
        <taxon>Paenibacillaceae</taxon>
        <taxon>Brevibacillus</taxon>
    </lineage>
</organism>
<protein>
    <submittedName>
        <fullName evidence="2">Uncharacterized protein</fullName>
    </submittedName>
</protein>
<comment type="caution">
    <text evidence="2">The sequence shown here is derived from an EMBL/GenBank/DDBJ whole genome shotgun (WGS) entry which is preliminary data.</text>
</comment>
<evidence type="ECO:0000313" key="3">
    <source>
        <dbReference type="Proteomes" id="UP000316882"/>
    </source>
</evidence>
<keyword evidence="3" id="KW-1185">Reference proteome</keyword>
<reference evidence="2 3" key="1">
    <citation type="submission" date="2019-06" db="EMBL/GenBank/DDBJ databases">
        <title>Whole genome shotgun sequence of Brevibacillus parabrevis NBRC 12334.</title>
        <authorList>
            <person name="Hosoyama A."/>
            <person name="Uohara A."/>
            <person name="Ohji S."/>
            <person name="Ichikawa N."/>
        </authorList>
    </citation>
    <scope>NUCLEOTIDE SEQUENCE [LARGE SCALE GENOMIC DNA]</scope>
    <source>
        <strain evidence="2 3">NBRC 12334</strain>
    </source>
</reference>
<sequence length="300" mass="33171">MRKKWLAVALAVGIGGVATWGMSVSAQADNGALESYTSALKQTKEAGSLTAHAHLELTDNQTKLFAVDGVAKVDHEQKLGSVDGTYVDANGEGSFQAFREPTQMVFKKGDRDLYRVMEAMDWQQQQPEQDQHAMSSAMIEQVHKTLFGSMEKWTTMENLPDGGKRVSLKLDEEQMPVFAKMLGPIMYAKIVERSQEARAGEAEKGLALKLPALQEDVHLEQVVLNATINEQNQIEQQTAKVELVGTDASGVVHTLQLTVDVRLSDLAATTPERVDLTGKQVEKVTREEMRSHWAKGGWRH</sequence>
<keyword evidence="1" id="KW-0732">Signal</keyword>